<evidence type="ECO:0000313" key="3">
    <source>
        <dbReference type="Proteomes" id="UP001363622"/>
    </source>
</evidence>
<dbReference type="EMBL" id="JBBPHU010000003">
    <property type="protein sequence ID" value="KAK7520403.1"/>
    <property type="molecule type" value="Genomic_DNA"/>
</dbReference>
<keyword evidence="3" id="KW-1185">Reference proteome</keyword>
<comment type="caution">
    <text evidence="2">The sequence shown here is derived from an EMBL/GenBank/DDBJ whole genome shotgun (WGS) entry which is preliminary data.</text>
</comment>
<gene>
    <name evidence="2" type="ORF">IWZ03DRAFT_372889</name>
</gene>
<feature type="compositionally biased region" description="Basic and acidic residues" evidence="1">
    <location>
        <begin position="177"/>
        <end position="187"/>
    </location>
</feature>
<evidence type="ECO:0000313" key="2">
    <source>
        <dbReference type="EMBL" id="KAK7520403.1"/>
    </source>
</evidence>
<reference evidence="2 3" key="1">
    <citation type="submission" date="2024-04" db="EMBL/GenBank/DDBJ databases">
        <title>Phyllosticta paracitricarpa is synonymous to the EU quarantine fungus P. citricarpa based on phylogenomic analyses.</title>
        <authorList>
            <consortium name="Lawrence Berkeley National Laboratory"/>
            <person name="Van Ingen-Buijs V.A."/>
            <person name="Van Westerhoven A.C."/>
            <person name="Haridas S."/>
            <person name="Skiadas P."/>
            <person name="Martin F."/>
            <person name="Groenewald J.Z."/>
            <person name="Crous P.W."/>
            <person name="Seidl M.F."/>
        </authorList>
    </citation>
    <scope>NUCLEOTIDE SEQUENCE [LARGE SCALE GENOMIC DNA]</scope>
    <source>
        <strain evidence="2 3">CBS 123371</strain>
    </source>
</reference>
<feature type="compositionally biased region" description="Polar residues" evidence="1">
    <location>
        <begin position="142"/>
        <end position="176"/>
    </location>
</feature>
<dbReference type="Proteomes" id="UP001363622">
    <property type="component" value="Unassembled WGS sequence"/>
</dbReference>
<sequence>MTWASPAPNQSRPHMVDHGHYQNPNMIPGPFNDAQLQRVSAAHLQTVQPRFNSPPTTPALPARPPQITQQSGGHYQNLDEIQAPVNSDGFQRLSAAHQQIVQTHPDIRSISPALPARPPQFTQGTVGQYRDPNVTPGPVNSDEFQTISTARQKSVESGRNSPPTSPTLSAGSPQITRRTDRPPEHRASTSVPSDDAPSARDNEPPAAQVTDFKVDLNFHLSFLPSKLVEELEEAWRRGDFETPDYVDVLPEDAALAILIGADICFETTENQARVCLACQWKYPVSWFEIEGSNNPSDVCCWCRRVYVSAEE</sequence>
<organism evidence="2 3">
    <name type="scientific">Phyllosticta citriasiana</name>
    <dbReference type="NCBI Taxonomy" id="595635"/>
    <lineage>
        <taxon>Eukaryota</taxon>
        <taxon>Fungi</taxon>
        <taxon>Dikarya</taxon>
        <taxon>Ascomycota</taxon>
        <taxon>Pezizomycotina</taxon>
        <taxon>Dothideomycetes</taxon>
        <taxon>Dothideomycetes incertae sedis</taxon>
        <taxon>Botryosphaeriales</taxon>
        <taxon>Phyllostictaceae</taxon>
        <taxon>Phyllosticta</taxon>
    </lineage>
</organism>
<protein>
    <submittedName>
        <fullName evidence="2">Uncharacterized protein</fullName>
    </submittedName>
</protein>
<feature type="region of interest" description="Disordered" evidence="1">
    <location>
        <begin position="48"/>
        <end position="72"/>
    </location>
</feature>
<name>A0ABR1KSB0_9PEZI</name>
<feature type="region of interest" description="Disordered" evidence="1">
    <location>
        <begin position="109"/>
        <end position="205"/>
    </location>
</feature>
<accession>A0ABR1KSB0</accession>
<feature type="compositionally biased region" description="Pro residues" evidence="1">
    <location>
        <begin position="55"/>
        <end position="64"/>
    </location>
</feature>
<evidence type="ECO:0000256" key="1">
    <source>
        <dbReference type="SAM" id="MobiDB-lite"/>
    </source>
</evidence>
<feature type="region of interest" description="Disordered" evidence="1">
    <location>
        <begin position="1"/>
        <end position="24"/>
    </location>
</feature>
<proteinExistence type="predicted"/>